<gene>
    <name evidence="2" type="ORF">KSP40_PGU010320</name>
</gene>
<feature type="region of interest" description="Disordered" evidence="1">
    <location>
        <begin position="1"/>
        <end position="31"/>
    </location>
</feature>
<accession>A0ABR2LPL9</accession>
<proteinExistence type="predicted"/>
<feature type="compositionally biased region" description="Polar residues" evidence="1">
    <location>
        <begin position="1"/>
        <end position="16"/>
    </location>
</feature>
<evidence type="ECO:0000313" key="2">
    <source>
        <dbReference type="EMBL" id="KAK8946165.1"/>
    </source>
</evidence>
<feature type="compositionally biased region" description="Low complexity" evidence="1">
    <location>
        <begin position="17"/>
        <end position="31"/>
    </location>
</feature>
<sequence length="59" mass="6301">MSATPSRLPSSVAPTRSYSAPAAMPASMHSANKLVGKHRRFSLQLQRRVHGAGIESISL</sequence>
<dbReference type="EMBL" id="JBBWWR010000017">
    <property type="protein sequence ID" value="KAK8946165.1"/>
    <property type="molecule type" value="Genomic_DNA"/>
</dbReference>
<evidence type="ECO:0000256" key="1">
    <source>
        <dbReference type="SAM" id="MobiDB-lite"/>
    </source>
</evidence>
<organism evidence="2 3">
    <name type="scientific">Platanthera guangdongensis</name>
    <dbReference type="NCBI Taxonomy" id="2320717"/>
    <lineage>
        <taxon>Eukaryota</taxon>
        <taxon>Viridiplantae</taxon>
        <taxon>Streptophyta</taxon>
        <taxon>Embryophyta</taxon>
        <taxon>Tracheophyta</taxon>
        <taxon>Spermatophyta</taxon>
        <taxon>Magnoliopsida</taxon>
        <taxon>Liliopsida</taxon>
        <taxon>Asparagales</taxon>
        <taxon>Orchidaceae</taxon>
        <taxon>Orchidoideae</taxon>
        <taxon>Orchideae</taxon>
        <taxon>Orchidinae</taxon>
        <taxon>Platanthera</taxon>
    </lineage>
</organism>
<reference evidence="2 3" key="1">
    <citation type="journal article" date="2022" name="Nat. Plants">
        <title>Genomes of leafy and leafless Platanthera orchids illuminate the evolution of mycoheterotrophy.</title>
        <authorList>
            <person name="Li M.H."/>
            <person name="Liu K.W."/>
            <person name="Li Z."/>
            <person name="Lu H.C."/>
            <person name="Ye Q.L."/>
            <person name="Zhang D."/>
            <person name="Wang J.Y."/>
            <person name="Li Y.F."/>
            <person name="Zhong Z.M."/>
            <person name="Liu X."/>
            <person name="Yu X."/>
            <person name="Liu D.K."/>
            <person name="Tu X.D."/>
            <person name="Liu B."/>
            <person name="Hao Y."/>
            <person name="Liao X.Y."/>
            <person name="Jiang Y.T."/>
            <person name="Sun W.H."/>
            <person name="Chen J."/>
            <person name="Chen Y.Q."/>
            <person name="Ai Y."/>
            <person name="Zhai J.W."/>
            <person name="Wu S.S."/>
            <person name="Zhou Z."/>
            <person name="Hsiao Y.Y."/>
            <person name="Wu W.L."/>
            <person name="Chen Y.Y."/>
            <person name="Lin Y.F."/>
            <person name="Hsu J.L."/>
            <person name="Li C.Y."/>
            <person name="Wang Z.W."/>
            <person name="Zhao X."/>
            <person name="Zhong W.Y."/>
            <person name="Ma X.K."/>
            <person name="Ma L."/>
            <person name="Huang J."/>
            <person name="Chen G.Z."/>
            <person name="Huang M.Z."/>
            <person name="Huang L."/>
            <person name="Peng D.H."/>
            <person name="Luo Y.B."/>
            <person name="Zou S.Q."/>
            <person name="Chen S.P."/>
            <person name="Lan S."/>
            <person name="Tsai W.C."/>
            <person name="Van de Peer Y."/>
            <person name="Liu Z.J."/>
        </authorList>
    </citation>
    <scope>NUCLEOTIDE SEQUENCE [LARGE SCALE GENOMIC DNA]</scope>
    <source>
        <strain evidence="2">Lor288</strain>
    </source>
</reference>
<name>A0ABR2LPL9_9ASPA</name>
<protein>
    <submittedName>
        <fullName evidence="2">Uncharacterized protein</fullName>
    </submittedName>
</protein>
<dbReference type="Proteomes" id="UP001412067">
    <property type="component" value="Unassembled WGS sequence"/>
</dbReference>
<comment type="caution">
    <text evidence="2">The sequence shown here is derived from an EMBL/GenBank/DDBJ whole genome shotgun (WGS) entry which is preliminary data.</text>
</comment>
<keyword evidence="3" id="KW-1185">Reference proteome</keyword>
<evidence type="ECO:0000313" key="3">
    <source>
        <dbReference type="Proteomes" id="UP001412067"/>
    </source>
</evidence>